<dbReference type="PANTHER" id="PTHR37461">
    <property type="entry name" value="ANTI-SIGMA-K FACTOR RSKA"/>
    <property type="match status" value="1"/>
</dbReference>
<evidence type="ECO:0000259" key="10">
    <source>
        <dbReference type="Pfam" id="PF10099"/>
    </source>
</evidence>
<evidence type="ECO:0000256" key="6">
    <source>
        <dbReference type="ARBA" id="ARBA00023136"/>
    </source>
</evidence>
<dbReference type="Proteomes" id="UP000451233">
    <property type="component" value="Unassembled WGS sequence"/>
</dbReference>
<keyword evidence="12" id="KW-1185">Reference proteome</keyword>
<evidence type="ECO:0000313" key="12">
    <source>
        <dbReference type="Proteomes" id="UP000451233"/>
    </source>
</evidence>
<dbReference type="PANTHER" id="PTHR37461:SF1">
    <property type="entry name" value="ANTI-SIGMA-K FACTOR RSKA"/>
    <property type="match status" value="1"/>
</dbReference>
<reference evidence="11 12" key="1">
    <citation type="submission" date="2019-11" db="EMBL/GenBank/DDBJ databases">
        <title>Pedobacter sp. HMF7056 Genome sequencing and assembly.</title>
        <authorList>
            <person name="Kang H."/>
            <person name="Kim H."/>
            <person name="Joh K."/>
        </authorList>
    </citation>
    <scope>NUCLEOTIDE SEQUENCE [LARGE SCALE GENOMIC DNA]</scope>
    <source>
        <strain evidence="11 12">HMF7056</strain>
    </source>
</reference>
<keyword evidence="4 9" id="KW-0812">Transmembrane</keyword>
<keyword evidence="6 9" id="KW-0472">Membrane</keyword>
<evidence type="ECO:0000256" key="7">
    <source>
        <dbReference type="ARBA" id="ARBA00029829"/>
    </source>
</evidence>
<gene>
    <name evidence="11" type="ORF">GS398_22050</name>
</gene>
<keyword evidence="5 9" id="KW-1133">Transmembrane helix</keyword>
<protein>
    <recommendedName>
        <fullName evidence="8">Regulator of SigK</fullName>
    </recommendedName>
    <alternativeName>
        <fullName evidence="7">Sigma-K anti-sigma factor RskA</fullName>
    </alternativeName>
</protein>
<evidence type="ECO:0000313" key="11">
    <source>
        <dbReference type="EMBL" id="MXV17995.1"/>
    </source>
</evidence>
<dbReference type="GO" id="GO:0016989">
    <property type="term" value="F:sigma factor antagonist activity"/>
    <property type="evidence" value="ECO:0007669"/>
    <property type="project" value="TreeGrafter"/>
</dbReference>
<evidence type="ECO:0000256" key="8">
    <source>
        <dbReference type="ARBA" id="ARBA00030803"/>
    </source>
</evidence>
<dbReference type="InterPro" id="IPR041916">
    <property type="entry name" value="Anti_sigma_zinc_sf"/>
</dbReference>
<evidence type="ECO:0000256" key="4">
    <source>
        <dbReference type="ARBA" id="ARBA00022692"/>
    </source>
</evidence>
<comment type="caution">
    <text evidence="11">The sequence shown here is derived from an EMBL/GenBank/DDBJ whole genome shotgun (WGS) entry which is preliminary data.</text>
</comment>
<dbReference type="GO" id="GO:0005886">
    <property type="term" value="C:plasma membrane"/>
    <property type="evidence" value="ECO:0007669"/>
    <property type="project" value="UniProtKB-SubCell"/>
</dbReference>
<dbReference type="RefSeq" id="WP_160909000.1">
    <property type="nucleotide sequence ID" value="NZ_WVHS01000007.1"/>
</dbReference>
<dbReference type="InterPro" id="IPR051474">
    <property type="entry name" value="Anti-sigma-K/W_factor"/>
</dbReference>
<organism evidence="11 12">
    <name type="scientific">Hufsiella ginkgonis</name>
    <dbReference type="NCBI Taxonomy" id="2695274"/>
    <lineage>
        <taxon>Bacteria</taxon>
        <taxon>Pseudomonadati</taxon>
        <taxon>Bacteroidota</taxon>
        <taxon>Sphingobacteriia</taxon>
        <taxon>Sphingobacteriales</taxon>
        <taxon>Sphingobacteriaceae</taxon>
        <taxon>Hufsiella</taxon>
    </lineage>
</organism>
<dbReference type="EMBL" id="WVHS01000007">
    <property type="protein sequence ID" value="MXV17995.1"/>
    <property type="molecule type" value="Genomic_DNA"/>
</dbReference>
<dbReference type="AlphaFoldDB" id="A0A7K1Y3Z6"/>
<evidence type="ECO:0000256" key="5">
    <source>
        <dbReference type="ARBA" id="ARBA00022989"/>
    </source>
</evidence>
<name>A0A7K1Y3Z6_9SPHI</name>
<feature type="domain" description="Anti-sigma K factor RskA C-terminal" evidence="10">
    <location>
        <begin position="107"/>
        <end position="267"/>
    </location>
</feature>
<accession>A0A7K1Y3Z6</accession>
<evidence type="ECO:0000256" key="1">
    <source>
        <dbReference type="ARBA" id="ARBA00004167"/>
    </source>
</evidence>
<evidence type="ECO:0000256" key="9">
    <source>
        <dbReference type="SAM" id="Phobius"/>
    </source>
</evidence>
<evidence type="ECO:0000256" key="3">
    <source>
        <dbReference type="ARBA" id="ARBA00022475"/>
    </source>
</evidence>
<dbReference type="GO" id="GO:0006417">
    <property type="term" value="P:regulation of translation"/>
    <property type="evidence" value="ECO:0007669"/>
    <property type="project" value="TreeGrafter"/>
</dbReference>
<dbReference type="Pfam" id="PF10099">
    <property type="entry name" value="RskA_C"/>
    <property type="match status" value="1"/>
</dbReference>
<dbReference type="Gene3D" id="1.10.10.1320">
    <property type="entry name" value="Anti-sigma factor, zinc-finger domain"/>
    <property type="match status" value="1"/>
</dbReference>
<evidence type="ECO:0000256" key="2">
    <source>
        <dbReference type="ARBA" id="ARBA00004236"/>
    </source>
</evidence>
<sequence length="277" mass="30351">MEEIKAYIESGILELYAAGDLSPAERQEVEEMAARYPAVREELTAIEEAFEKYAAAQALTPAGHVRSRVLAGLTSHDAVRSAEPEKGAAIVAMPRPGVPLFYKYAFAASVALLAFSWSALFVTYNRLQDSKQAIVAMQASEQKFTSNARYMQKQLDHANQSLRVLHSPDYLIVTLAATPNAPKGAQMKVAFNPKAKEVMIDLNDMDMPANDTRHQYQLWALVDGKPVDLGVFDKSADSIGMLKMKEIARAQTFAVTLEPKGGSVNPTMDRLMVAGNI</sequence>
<proteinExistence type="predicted"/>
<dbReference type="InterPro" id="IPR018764">
    <property type="entry name" value="RskA_C"/>
</dbReference>
<comment type="subcellular location">
    <subcellularLocation>
        <location evidence="2">Cell membrane</location>
    </subcellularLocation>
    <subcellularLocation>
        <location evidence="1">Membrane</location>
        <topology evidence="1">Single-pass membrane protein</topology>
    </subcellularLocation>
</comment>
<feature type="transmembrane region" description="Helical" evidence="9">
    <location>
        <begin position="101"/>
        <end position="122"/>
    </location>
</feature>
<keyword evidence="3" id="KW-1003">Cell membrane</keyword>